<sequence length="457" mass="49477">MTPAEFERYRRQHAITRSKSNASENSDGSDGYEEEDEILRDREAEKQRQKQEVNMAIYRQQMKKVTGGQPSELSRSAQSTPNLTAGVSSMQLGGSAPGTPEKNSDEDEDEDVPLGILKEHGFPNKNRPPMHLGHYGSNPNLRAASVAGSIAGGAQGNLPVFARNLPVDPYFGAGLVNASNREGLTFSNNGGGSVYGGVQRQHPAGLVGVIAGEERARAMRRGSPNAQGGYGPLPVNMPSMANMMGMMTPGEQAQVQMSQQMNQFMQMQQQWMQQMMMMQGPGGPMPGSPQMPQMQSAMTLQQQQMQSQAGNHFLAPGSPGQMRRPVSMAVSNAPSIANQPYARSMSMMTPPPMQWNSNTPQPMHNLYFTGLPQQQGYTPSIAPSERSNVGMPSRYRPVATVNEGSSHAQTVASHNVLQNSTNQQGNALMPSAASKQNQQKSTIRVVEKPRGAPRVVV</sequence>
<proteinExistence type="predicted"/>
<name>A0ABR0M575_9PEZI</name>
<evidence type="ECO:0000313" key="2">
    <source>
        <dbReference type="EMBL" id="KAK5282758.1"/>
    </source>
</evidence>
<evidence type="ECO:0000256" key="1">
    <source>
        <dbReference type="SAM" id="MobiDB-lite"/>
    </source>
</evidence>
<feature type="compositionally biased region" description="Polar residues" evidence="1">
    <location>
        <begin position="68"/>
        <end position="92"/>
    </location>
</feature>
<comment type="caution">
    <text evidence="2">The sequence shown here is derived from an EMBL/GenBank/DDBJ whole genome shotgun (WGS) entry which is preliminary data.</text>
</comment>
<feature type="region of interest" description="Disordered" evidence="1">
    <location>
        <begin position="426"/>
        <end position="457"/>
    </location>
</feature>
<evidence type="ECO:0008006" key="4">
    <source>
        <dbReference type="Google" id="ProtNLM"/>
    </source>
</evidence>
<feature type="compositionally biased region" description="Polar residues" evidence="1">
    <location>
        <begin position="433"/>
        <end position="442"/>
    </location>
</feature>
<feature type="compositionally biased region" description="Basic and acidic residues" evidence="1">
    <location>
        <begin position="39"/>
        <end position="51"/>
    </location>
</feature>
<dbReference type="Proteomes" id="UP001357485">
    <property type="component" value="Unassembled WGS sequence"/>
</dbReference>
<organism evidence="2 3">
    <name type="scientific">Cryomyces antarcticus</name>
    <dbReference type="NCBI Taxonomy" id="329879"/>
    <lineage>
        <taxon>Eukaryota</taxon>
        <taxon>Fungi</taxon>
        <taxon>Dikarya</taxon>
        <taxon>Ascomycota</taxon>
        <taxon>Pezizomycotina</taxon>
        <taxon>Dothideomycetes</taxon>
        <taxon>Dothideomycetes incertae sedis</taxon>
        <taxon>Cryomyces</taxon>
    </lineage>
</organism>
<reference evidence="2 3" key="1">
    <citation type="submission" date="2023-08" db="EMBL/GenBank/DDBJ databases">
        <title>Black Yeasts Isolated from many extreme environments.</title>
        <authorList>
            <person name="Coleine C."/>
            <person name="Stajich J.E."/>
            <person name="Selbmann L."/>
        </authorList>
    </citation>
    <scope>NUCLEOTIDE SEQUENCE [LARGE SCALE GENOMIC DNA]</scope>
    <source>
        <strain evidence="2 3">CCFEE 536</strain>
    </source>
</reference>
<accession>A0ABR0M575</accession>
<feature type="region of interest" description="Disordered" evidence="1">
    <location>
        <begin position="1"/>
        <end position="110"/>
    </location>
</feature>
<evidence type="ECO:0000313" key="3">
    <source>
        <dbReference type="Proteomes" id="UP001357485"/>
    </source>
</evidence>
<feature type="non-terminal residue" evidence="2">
    <location>
        <position position="457"/>
    </location>
</feature>
<dbReference type="PANTHER" id="PTHR42068">
    <property type="entry name" value="YALI0B18964P"/>
    <property type="match status" value="1"/>
</dbReference>
<keyword evidence="3" id="KW-1185">Reference proteome</keyword>
<dbReference type="PANTHER" id="PTHR42068:SF1">
    <property type="entry name" value="YALI0B18964P"/>
    <property type="match status" value="1"/>
</dbReference>
<gene>
    <name evidence="2" type="ORF">LTR16_005702</name>
</gene>
<dbReference type="EMBL" id="JAVRRA010000954">
    <property type="protein sequence ID" value="KAK5282758.1"/>
    <property type="molecule type" value="Genomic_DNA"/>
</dbReference>
<protein>
    <recommendedName>
        <fullName evidence="4">SUZ domain-containing protein</fullName>
    </recommendedName>
</protein>